<accession>A0A2Z7BYJ8</accession>
<protein>
    <submittedName>
        <fullName evidence="1">Uncharacterized protein</fullName>
    </submittedName>
</protein>
<keyword evidence="2" id="KW-1185">Reference proteome</keyword>
<gene>
    <name evidence="1" type="ORF">F511_43127</name>
</gene>
<dbReference type="EMBL" id="KV001076">
    <property type="protein sequence ID" value="KZV39376.1"/>
    <property type="molecule type" value="Genomic_DNA"/>
</dbReference>
<reference evidence="1 2" key="1">
    <citation type="journal article" date="2015" name="Proc. Natl. Acad. Sci. U.S.A.">
        <title>The resurrection genome of Boea hygrometrica: A blueprint for survival of dehydration.</title>
        <authorList>
            <person name="Xiao L."/>
            <person name="Yang G."/>
            <person name="Zhang L."/>
            <person name="Yang X."/>
            <person name="Zhao S."/>
            <person name="Ji Z."/>
            <person name="Zhou Q."/>
            <person name="Hu M."/>
            <person name="Wang Y."/>
            <person name="Chen M."/>
            <person name="Xu Y."/>
            <person name="Jin H."/>
            <person name="Xiao X."/>
            <person name="Hu G."/>
            <person name="Bao F."/>
            <person name="Hu Y."/>
            <person name="Wan P."/>
            <person name="Li L."/>
            <person name="Deng X."/>
            <person name="Kuang T."/>
            <person name="Xiang C."/>
            <person name="Zhu J.K."/>
            <person name="Oliver M.J."/>
            <person name="He Y."/>
        </authorList>
    </citation>
    <scope>NUCLEOTIDE SEQUENCE [LARGE SCALE GENOMIC DNA]</scope>
    <source>
        <strain evidence="2">cv. XS01</strain>
    </source>
</reference>
<name>A0A2Z7BYJ8_9LAMI</name>
<proteinExistence type="predicted"/>
<evidence type="ECO:0000313" key="1">
    <source>
        <dbReference type="EMBL" id="KZV39376.1"/>
    </source>
</evidence>
<dbReference type="AlphaFoldDB" id="A0A2Z7BYJ8"/>
<evidence type="ECO:0000313" key="2">
    <source>
        <dbReference type="Proteomes" id="UP000250235"/>
    </source>
</evidence>
<sequence length="223" mass="24977">MREEATSYGDSADGLVGDDVIGDVIQSQDSAGSLLSRGSDVVEEEIQQRATVHQQMLLKIAIAKRCRLHKLIRQRFALCVVNSAGRLCVVISADEATVIQVATQRYSVEDFQTLYLMNQSQDSVAIFQQKRVEKQQSLYQFSSEACVVNSAGILWVVMSADEATVIQVATQRYSVEDFQTLYLMNQSQDSVAIFQQKREEKQQSLYQFSSEAVDILSKLNVNC</sequence>
<organism evidence="1 2">
    <name type="scientific">Dorcoceras hygrometricum</name>
    <dbReference type="NCBI Taxonomy" id="472368"/>
    <lineage>
        <taxon>Eukaryota</taxon>
        <taxon>Viridiplantae</taxon>
        <taxon>Streptophyta</taxon>
        <taxon>Embryophyta</taxon>
        <taxon>Tracheophyta</taxon>
        <taxon>Spermatophyta</taxon>
        <taxon>Magnoliopsida</taxon>
        <taxon>eudicotyledons</taxon>
        <taxon>Gunneridae</taxon>
        <taxon>Pentapetalae</taxon>
        <taxon>asterids</taxon>
        <taxon>lamiids</taxon>
        <taxon>Lamiales</taxon>
        <taxon>Gesneriaceae</taxon>
        <taxon>Didymocarpoideae</taxon>
        <taxon>Trichosporeae</taxon>
        <taxon>Loxocarpinae</taxon>
        <taxon>Dorcoceras</taxon>
    </lineage>
</organism>
<dbReference type="Proteomes" id="UP000250235">
    <property type="component" value="Unassembled WGS sequence"/>
</dbReference>